<proteinExistence type="predicted"/>
<dbReference type="AlphaFoldDB" id="A0A5N5WY70"/>
<evidence type="ECO:0000313" key="2">
    <source>
        <dbReference type="EMBL" id="KAB8072002.1"/>
    </source>
</evidence>
<evidence type="ECO:0000313" key="3">
    <source>
        <dbReference type="Proteomes" id="UP000326565"/>
    </source>
</evidence>
<protein>
    <submittedName>
        <fullName evidence="2">Uncharacterized protein</fullName>
    </submittedName>
</protein>
<gene>
    <name evidence="2" type="ORF">BDV29DRAFT_178164</name>
</gene>
<dbReference type="EMBL" id="ML732257">
    <property type="protein sequence ID" value="KAB8072002.1"/>
    <property type="molecule type" value="Genomic_DNA"/>
</dbReference>
<reference evidence="2 3" key="1">
    <citation type="submission" date="2019-04" db="EMBL/GenBank/DDBJ databases">
        <title>Friends and foes A comparative genomics study of 23 Aspergillus species from section Flavi.</title>
        <authorList>
            <consortium name="DOE Joint Genome Institute"/>
            <person name="Kjaerbolling I."/>
            <person name="Vesth T."/>
            <person name="Frisvad J.C."/>
            <person name="Nybo J.L."/>
            <person name="Theobald S."/>
            <person name="Kildgaard S."/>
            <person name="Isbrandt T."/>
            <person name="Kuo A."/>
            <person name="Sato A."/>
            <person name="Lyhne E.K."/>
            <person name="Kogle M.E."/>
            <person name="Wiebenga A."/>
            <person name="Kun R.S."/>
            <person name="Lubbers R.J."/>
            <person name="Makela M.R."/>
            <person name="Barry K."/>
            <person name="Chovatia M."/>
            <person name="Clum A."/>
            <person name="Daum C."/>
            <person name="Haridas S."/>
            <person name="He G."/>
            <person name="LaButti K."/>
            <person name="Lipzen A."/>
            <person name="Mondo S."/>
            <person name="Riley R."/>
            <person name="Salamov A."/>
            <person name="Simmons B.A."/>
            <person name="Magnuson J.K."/>
            <person name="Henrissat B."/>
            <person name="Mortensen U.H."/>
            <person name="Larsen T.O."/>
            <person name="Devries R.P."/>
            <person name="Grigoriev I.V."/>
            <person name="Machida M."/>
            <person name="Baker S.E."/>
            <person name="Andersen M.R."/>
        </authorList>
    </citation>
    <scope>NUCLEOTIDE SEQUENCE [LARGE SCALE GENOMIC DNA]</scope>
    <source>
        <strain evidence="2 3">CBS 151.66</strain>
    </source>
</reference>
<accession>A0A5N5WY70</accession>
<keyword evidence="1" id="KW-0732">Signal</keyword>
<evidence type="ECO:0000256" key="1">
    <source>
        <dbReference type="SAM" id="SignalP"/>
    </source>
</evidence>
<dbReference type="Proteomes" id="UP000326565">
    <property type="component" value="Unassembled WGS sequence"/>
</dbReference>
<feature type="signal peptide" evidence="1">
    <location>
        <begin position="1"/>
        <end position="22"/>
    </location>
</feature>
<keyword evidence="3" id="KW-1185">Reference proteome</keyword>
<sequence>MRMCRFQLLLWLLIFPIANTNGHTVVQLTFAHVRGKFWYGTVIQYIPQVQWGVIDWL</sequence>
<name>A0A5N5WY70_9EURO</name>
<organism evidence="2 3">
    <name type="scientific">Aspergillus leporis</name>
    <dbReference type="NCBI Taxonomy" id="41062"/>
    <lineage>
        <taxon>Eukaryota</taxon>
        <taxon>Fungi</taxon>
        <taxon>Dikarya</taxon>
        <taxon>Ascomycota</taxon>
        <taxon>Pezizomycotina</taxon>
        <taxon>Eurotiomycetes</taxon>
        <taxon>Eurotiomycetidae</taxon>
        <taxon>Eurotiales</taxon>
        <taxon>Aspergillaceae</taxon>
        <taxon>Aspergillus</taxon>
        <taxon>Aspergillus subgen. Circumdati</taxon>
    </lineage>
</organism>
<feature type="chain" id="PRO_5024834107" evidence="1">
    <location>
        <begin position="23"/>
        <end position="57"/>
    </location>
</feature>